<accession>A0ABR8Z2A1</accession>
<keyword evidence="3" id="KW-1185">Reference proteome</keyword>
<organism evidence="2 3">
    <name type="scientific">Oceanitalea stevensii</name>
    <dbReference type="NCBI Taxonomy" id="2763072"/>
    <lineage>
        <taxon>Bacteria</taxon>
        <taxon>Bacillati</taxon>
        <taxon>Actinomycetota</taxon>
        <taxon>Actinomycetes</taxon>
        <taxon>Micrococcales</taxon>
        <taxon>Bogoriellaceae</taxon>
        <taxon>Georgenia</taxon>
    </lineage>
</organism>
<protein>
    <submittedName>
        <fullName evidence="2">Uncharacterized protein</fullName>
    </submittedName>
</protein>
<comment type="caution">
    <text evidence="2">The sequence shown here is derived from an EMBL/GenBank/DDBJ whole genome shotgun (WGS) entry which is preliminary data.</text>
</comment>
<dbReference type="Proteomes" id="UP000661894">
    <property type="component" value="Unassembled WGS sequence"/>
</dbReference>
<keyword evidence="1" id="KW-1133">Transmembrane helix</keyword>
<sequence>MLTSWSALLPVIGVIVVLAAGVTVVVVLLVRRSSSQPGRLGPVAAPGQAERNAAAGRLVHELDDAVARAGTSLHFARLQLSSDAPEELAAAVEEARASSAALAATLAGTRDGAAHGPAGTEVAGRLTSALARAESAHSRIAAAEARVVEETRRLEPPAR</sequence>
<evidence type="ECO:0000313" key="3">
    <source>
        <dbReference type="Proteomes" id="UP000661894"/>
    </source>
</evidence>
<dbReference type="RefSeq" id="WP_251839084.1">
    <property type="nucleotide sequence ID" value="NZ_JACSPO010000002.1"/>
</dbReference>
<reference evidence="2 3" key="1">
    <citation type="submission" date="2020-08" db="EMBL/GenBank/DDBJ databases">
        <title>A Genomic Blueprint of the Chicken Gut Microbiome.</title>
        <authorList>
            <person name="Gilroy R."/>
            <person name="Ravi A."/>
            <person name="Getino M."/>
            <person name="Pursley I."/>
            <person name="Horton D.L."/>
            <person name="Alikhan N.-F."/>
            <person name="Baker D."/>
            <person name="Gharbi K."/>
            <person name="Hall N."/>
            <person name="Watson M."/>
            <person name="Adriaenssens E.M."/>
            <person name="Foster-Nyarko E."/>
            <person name="Jarju S."/>
            <person name="Secka A."/>
            <person name="Antonio M."/>
            <person name="Oren A."/>
            <person name="Chaudhuri R."/>
            <person name="La Ragione R.M."/>
            <person name="Hildebrand F."/>
            <person name="Pallen M.J."/>
        </authorList>
    </citation>
    <scope>NUCLEOTIDE SEQUENCE [LARGE SCALE GENOMIC DNA]</scope>
    <source>
        <strain evidence="2 3">Sa1BUA1</strain>
    </source>
</reference>
<keyword evidence="1" id="KW-0472">Membrane</keyword>
<evidence type="ECO:0000256" key="1">
    <source>
        <dbReference type="SAM" id="Phobius"/>
    </source>
</evidence>
<gene>
    <name evidence="2" type="ORF">H9624_06470</name>
</gene>
<feature type="transmembrane region" description="Helical" evidence="1">
    <location>
        <begin position="6"/>
        <end position="30"/>
    </location>
</feature>
<dbReference type="EMBL" id="JACSPO010000002">
    <property type="protein sequence ID" value="MBD8061964.1"/>
    <property type="molecule type" value="Genomic_DNA"/>
</dbReference>
<keyword evidence="1" id="KW-0812">Transmembrane</keyword>
<proteinExistence type="predicted"/>
<evidence type="ECO:0000313" key="2">
    <source>
        <dbReference type="EMBL" id="MBD8061964.1"/>
    </source>
</evidence>
<name>A0ABR8Z2A1_9MICO</name>